<dbReference type="AlphaFoldDB" id="A0A8J8B882"/>
<accession>A0A8J8B882</accession>
<comment type="caution">
    <text evidence="2">The sequence shown here is derived from an EMBL/GenBank/DDBJ whole genome shotgun (WGS) entry which is preliminary data.</text>
</comment>
<keyword evidence="3" id="KW-1185">Reference proteome</keyword>
<dbReference type="EMBL" id="JAGTUU010000001">
    <property type="protein sequence ID" value="MBS0122898.1"/>
    <property type="molecule type" value="Genomic_DNA"/>
</dbReference>
<dbReference type="RefSeq" id="WP_212534867.1">
    <property type="nucleotide sequence ID" value="NZ_JAGTUU010000001.1"/>
</dbReference>
<feature type="region of interest" description="Disordered" evidence="1">
    <location>
        <begin position="90"/>
        <end position="115"/>
    </location>
</feature>
<name>A0A8J8B882_9RHOB</name>
<reference evidence="2" key="1">
    <citation type="submission" date="2021-04" db="EMBL/GenBank/DDBJ databases">
        <authorList>
            <person name="Yoon J."/>
        </authorList>
    </citation>
    <scope>NUCLEOTIDE SEQUENCE</scope>
    <source>
        <strain evidence="2">KMU-90</strain>
    </source>
</reference>
<gene>
    <name evidence="2" type="ORF">KB874_02035</name>
</gene>
<organism evidence="2 3">
    <name type="scientific">Thetidibacter halocola</name>
    <dbReference type="NCBI Taxonomy" id="2827239"/>
    <lineage>
        <taxon>Bacteria</taxon>
        <taxon>Pseudomonadati</taxon>
        <taxon>Pseudomonadota</taxon>
        <taxon>Alphaproteobacteria</taxon>
        <taxon>Rhodobacterales</taxon>
        <taxon>Roseobacteraceae</taxon>
        <taxon>Thetidibacter</taxon>
    </lineage>
</organism>
<evidence type="ECO:0000256" key="1">
    <source>
        <dbReference type="SAM" id="MobiDB-lite"/>
    </source>
</evidence>
<proteinExistence type="predicted"/>
<dbReference type="Proteomes" id="UP000681356">
    <property type="component" value="Unassembled WGS sequence"/>
</dbReference>
<protein>
    <submittedName>
        <fullName evidence="2">Uncharacterized protein</fullName>
    </submittedName>
</protein>
<evidence type="ECO:0000313" key="2">
    <source>
        <dbReference type="EMBL" id="MBS0122898.1"/>
    </source>
</evidence>
<evidence type="ECO:0000313" key="3">
    <source>
        <dbReference type="Proteomes" id="UP000681356"/>
    </source>
</evidence>
<sequence length="115" mass="12337">MTQDPSHRRPRLFSAANWGQVTLPLLGLALPGGAQAVSQDEFRFDGRAPEPSHDLIDILPGMVRHFGSVDHHMAARDMAVAADGSAWVEMPEPDAPDTAQADDLPTVLAEDDAAQ</sequence>